<comment type="caution">
    <text evidence="2">The sequence shown here is derived from an EMBL/GenBank/DDBJ whole genome shotgun (WGS) entry which is preliminary data.</text>
</comment>
<dbReference type="OrthoDB" id="8117206at2"/>
<dbReference type="RefSeq" id="WP_106664872.1">
    <property type="nucleotide sequence ID" value="NZ_PGGM01000006.1"/>
</dbReference>
<dbReference type="Proteomes" id="UP000241764">
    <property type="component" value="Unassembled WGS sequence"/>
</dbReference>
<evidence type="ECO:0000256" key="1">
    <source>
        <dbReference type="SAM" id="SignalP"/>
    </source>
</evidence>
<name>A0A2P7BAY2_9HYPH</name>
<protein>
    <recommendedName>
        <fullName evidence="4">DUF2946 domain-containing protein</fullName>
    </recommendedName>
</protein>
<gene>
    <name evidence="2" type="ORF">CU103_15160</name>
</gene>
<keyword evidence="1" id="KW-0732">Signal</keyword>
<accession>A0A2P7BAY2</accession>
<evidence type="ECO:0008006" key="4">
    <source>
        <dbReference type="Google" id="ProtNLM"/>
    </source>
</evidence>
<evidence type="ECO:0000313" key="3">
    <source>
        <dbReference type="Proteomes" id="UP000241764"/>
    </source>
</evidence>
<keyword evidence="3" id="KW-1185">Reference proteome</keyword>
<organism evidence="2 3">
    <name type="scientific">Phyllobacterium sophorae</name>
    <dbReference type="NCBI Taxonomy" id="1520277"/>
    <lineage>
        <taxon>Bacteria</taxon>
        <taxon>Pseudomonadati</taxon>
        <taxon>Pseudomonadota</taxon>
        <taxon>Alphaproteobacteria</taxon>
        <taxon>Hyphomicrobiales</taxon>
        <taxon>Phyllobacteriaceae</taxon>
        <taxon>Phyllobacterium</taxon>
    </lineage>
</organism>
<evidence type="ECO:0000313" key="2">
    <source>
        <dbReference type="EMBL" id="PSH63592.1"/>
    </source>
</evidence>
<sequence>MNRFAAIIAFLAALSIGWVPVLAAPGGLAAAIDPHNAVAAEALPAAIQMHHARACAGQQHHCPGAAKQQHPTMCAACIGVPAVPLQALVTEQPKTFIPRGNALPLVAQAPKPLPRPPRP</sequence>
<dbReference type="EMBL" id="PGGM01000006">
    <property type="protein sequence ID" value="PSH63592.1"/>
    <property type="molecule type" value="Genomic_DNA"/>
</dbReference>
<dbReference type="AlphaFoldDB" id="A0A2P7BAY2"/>
<feature type="chain" id="PRO_5015140336" description="DUF2946 domain-containing protein" evidence="1">
    <location>
        <begin position="24"/>
        <end position="119"/>
    </location>
</feature>
<proteinExistence type="predicted"/>
<reference evidence="3" key="1">
    <citation type="submission" date="2017-11" db="EMBL/GenBank/DDBJ databases">
        <authorList>
            <person name="Kuznetsova I."/>
            <person name="Sazanova A."/>
            <person name="Chirak E."/>
            <person name="Safronova V."/>
            <person name="Willems A."/>
        </authorList>
    </citation>
    <scope>NUCLEOTIDE SEQUENCE [LARGE SCALE GENOMIC DNA]</scope>
    <source>
        <strain evidence="3">CCBAU 03422</strain>
    </source>
</reference>
<feature type="signal peptide" evidence="1">
    <location>
        <begin position="1"/>
        <end position="23"/>
    </location>
</feature>